<evidence type="ECO:0000313" key="2">
    <source>
        <dbReference type="Proteomes" id="UP001596378"/>
    </source>
</evidence>
<organism evidence="1 2">
    <name type="scientific">Cohnella cellulosilytica</name>
    <dbReference type="NCBI Taxonomy" id="986710"/>
    <lineage>
        <taxon>Bacteria</taxon>
        <taxon>Bacillati</taxon>
        <taxon>Bacillota</taxon>
        <taxon>Bacilli</taxon>
        <taxon>Bacillales</taxon>
        <taxon>Paenibacillaceae</taxon>
        <taxon>Cohnella</taxon>
    </lineage>
</organism>
<gene>
    <name evidence="1" type="ORF">ACFQMJ_22010</name>
</gene>
<dbReference type="RefSeq" id="WP_378047674.1">
    <property type="nucleotide sequence ID" value="NZ_JBHMDN010000015.1"/>
</dbReference>
<reference evidence="2" key="1">
    <citation type="journal article" date="2019" name="Int. J. Syst. Evol. Microbiol.">
        <title>The Global Catalogue of Microorganisms (GCM) 10K type strain sequencing project: providing services to taxonomists for standard genome sequencing and annotation.</title>
        <authorList>
            <consortium name="The Broad Institute Genomics Platform"/>
            <consortium name="The Broad Institute Genome Sequencing Center for Infectious Disease"/>
            <person name="Wu L."/>
            <person name="Ma J."/>
        </authorList>
    </citation>
    <scope>NUCLEOTIDE SEQUENCE [LARGE SCALE GENOMIC DNA]</scope>
    <source>
        <strain evidence="2">KCTC 12907</strain>
    </source>
</reference>
<protein>
    <submittedName>
        <fullName evidence="1">Uncharacterized protein</fullName>
    </submittedName>
</protein>
<name>A0ABW2FD98_9BACL</name>
<dbReference type="EMBL" id="JBHTAI010000015">
    <property type="protein sequence ID" value="MFC7151220.1"/>
    <property type="molecule type" value="Genomic_DNA"/>
</dbReference>
<comment type="caution">
    <text evidence="1">The sequence shown here is derived from an EMBL/GenBank/DDBJ whole genome shotgun (WGS) entry which is preliminary data.</text>
</comment>
<dbReference type="Proteomes" id="UP001596378">
    <property type="component" value="Unassembled WGS sequence"/>
</dbReference>
<accession>A0ABW2FD98</accession>
<evidence type="ECO:0000313" key="1">
    <source>
        <dbReference type="EMBL" id="MFC7151220.1"/>
    </source>
</evidence>
<keyword evidence="2" id="KW-1185">Reference proteome</keyword>
<sequence length="1270" mass="143879">MLKQTVLWTAHPNGVIADHKPRLRLSAVVSPRLMGDGTEPTRPDGTLELQQFPDFLTWPKKNRDFSIRFINGPTLKATVVSTTTPRWDLWGVLFPVETSVLPYVFNPDEFHKRQIRSYPVGNILRLIKRIYQEVALKQPTEYPRFDEEKWGYLKNLIPTERAKQEIEKMLSEQLALPRESIKGRDIDQWRNDLYQLQQFYPQRDPQSRVEPQIPTLDFHQVISSLGDYPLLLRELALAFDLEVDFEAGIPLVGSVAIVPNWTSTLGDSIDRCPETQYSIDLAHNSFTAAPASLGISEGYVQLVDRQINPVDDVEPYSVIQVDADSTSLKFLEFVRNIAGNQQLDYSTGSALPSFRSNGISIVHADRASELSQTLNSSVGLNADVESGGGLLFAEQLVRGYRVDVWDSESEVWHSLCRREGKYIFGNHRIRLTDEGFISMGLTTAADKTSPDFYLHQSLFTWGGWSLVAPRPGKVIDPQDAVASASNNASSNFQLETHFKPVSGSLPRLRFGRTYRFRMRAVDLAGNSRNWNEMLPKSVADTAQTRDLLYSRYEPVESPVVVLRKDTGPGESVHHLVIRSNFNSSAESYNERHIAPPKVSQVMAEQHGCFDISSGLDPNAYQLMINKDGSFSEEPHEDPQLRLPYLPDPVSRGAAFLGLPGAGIDQTIMIPFSTEGDWFEALPFRLRLEEGTEKPNWDPHRRLLKVYLPKAETATIRLSSYLSDEDYNLMGIRQIIEEADPALASAATRDYLRRLALEGRLWMLTPNRELTLVHAVRQPLIEPVFQQIVPNREKSQTYVTLTGSIGMDGKSTVKLDISASWQEPVDALSEPECMTISHQAHVSEIKVDATTNETTLDLDHRHEFGDTKYRRVTYTADATSRFSEYFHTRYEDWCTLNRSQGTELRHTRIVENTEIVLSKDKKIKYERKKDYTIDYGSGTITRTATGAIRKGESVHVLYLYLPGPITRSSESVTLDIYNSAPPASPKVLYAVPAFEWEREHDMNGTKIHRKGGGLRIYLDRPWFSSGEGELLGVILWPDLTSASIPVSYITQWGKDCIRNSETREFPSLPQLKDFKRAVVKDTVNDLQEVPNTDFHVAGHTVQYDQDNKRWYCNVDINTYNEYFPFVRLALARYQPMSLKGAHLSPVVLMDFIQTASNRLVTIQEDLADSRKLNVSLSGPAPSGPLIGAVVVKLETMDPHKHEQGWLPVPNFTYYLAPIENPETWIGQITLPSPRGDKPYRLIVCEYERYEIDGDAPNDTDTRLVCTVEFEI</sequence>
<proteinExistence type="predicted"/>